<dbReference type="PANTHER" id="PTHR31672:SF13">
    <property type="entry name" value="F-BOX PROTEIN CPR30-LIKE"/>
    <property type="match status" value="1"/>
</dbReference>
<dbReference type="InterPro" id="IPR050796">
    <property type="entry name" value="SCF_F-box_component"/>
</dbReference>
<dbReference type="InterPro" id="IPR017451">
    <property type="entry name" value="F-box-assoc_interact_dom"/>
</dbReference>
<sequence length="406" mass="46491">MAVVNSMLIPNKGNLFKVSEPESISFFKLRPSPPPSLYIPKKPCHPVRACLQQENVIRHNNKLLLRRLYRGEVNPSGGYYFSMLSTDDNNNNGPCFPLEKNYDFETHKPVVQNLHSKKWPDIAGSCNGIVCLAFFCGNNVLWNPVTDELKSLPPSSIECPSQVTQAYFTSGFGFDARSGDYKVVRCVFHYTDMPGEYTKDSCQYELYSLKSDSWRPIPEPGKDTLLHASSTSLNNGSLYWPLASRRKRLLSFDFADEVFSFLPLPINTEEFEVKLFDIDDGSNLGLIAQRADLLEVSQRFDLWVCETKEWCWSKVDSFVVEEARFMLGLWGRDKCFFQGYNNQLLLFDRTTRELKSLGIKDFPMAMKLVPFVETTVPIKPHSKQGTNNREAKKKAVQTILERARRK</sequence>
<comment type="caution">
    <text evidence="2">The sequence shown here is derived from an EMBL/GenBank/DDBJ whole genome shotgun (WGS) entry which is preliminary data.</text>
</comment>
<name>A0ABD3CH57_9LAMI</name>
<reference evidence="3" key="1">
    <citation type="journal article" date="2024" name="IScience">
        <title>Strigolactones Initiate the Formation of Haustorium-like Structures in Castilleja.</title>
        <authorList>
            <person name="Buerger M."/>
            <person name="Peterson D."/>
            <person name="Chory J."/>
        </authorList>
    </citation>
    <scope>NUCLEOTIDE SEQUENCE [LARGE SCALE GENOMIC DNA]</scope>
</reference>
<evidence type="ECO:0000313" key="3">
    <source>
        <dbReference type="Proteomes" id="UP001632038"/>
    </source>
</evidence>
<gene>
    <name evidence="2" type="ORF">CASFOL_027905</name>
</gene>
<dbReference type="Pfam" id="PF07734">
    <property type="entry name" value="FBA_1"/>
    <property type="match status" value="1"/>
</dbReference>
<keyword evidence="3" id="KW-1185">Reference proteome</keyword>
<dbReference type="EMBL" id="JAVIJP010000036">
    <property type="protein sequence ID" value="KAL3628859.1"/>
    <property type="molecule type" value="Genomic_DNA"/>
</dbReference>
<accession>A0ABD3CH57</accession>
<dbReference type="NCBIfam" id="TIGR01640">
    <property type="entry name" value="F_box_assoc_1"/>
    <property type="match status" value="1"/>
</dbReference>
<dbReference type="AlphaFoldDB" id="A0ABD3CH57"/>
<dbReference type="PANTHER" id="PTHR31672">
    <property type="entry name" value="BNACNNG10540D PROTEIN"/>
    <property type="match status" value="1"/>
</dbReference>
<protein>
    <recommendedName>
        <fullName evidence="1">F-box associated beta-propeller type 1 domain-containing protein</fullName>
    </recommendedName>
</protein>
<feature type="domain" description="F-box associated beta-propeller type 1" evidence="1">
    <location>
        <begin position="123"/>
        <end position="352"/>
    </location>
</feature>
<dbReference type="InterPro" id="IPR006527">
    <property type="entry name" value="F-box-assoc_dom_typ1"/>
</dbReference>
<dbReference type="Proteomes" id="UP001632038">
    <property type="component" value="Unassembled WGS sequence"/>
</dbReference>
<evidence type="ECO:0000313" key="2">
    <source>
        <dbReference type="EMBL" id="KAL3628859.1"/>
    </source>
</evidence>
<evidence type="ECO:0000259" key="1">
    <source>
        <dbReference type="Pfam" id="PF07734"/>
    </source>
</evidence>
<organism evidence="2 3">
    <name type="scientific">Castilleja foliolosa</name>
    <dbReference type="NCBI Taxonomy" id="1961234"/>
    <lineage>
        <taxon>Eukaryota</taxon>
        <taxon>Viridiplantae</taxon>
        <taxon>Streptophyta</taxon>
        <taxon>Embryophyta</taxon>
        <taxon>Tracheophyta</taxon>
        <taxon>Spermatophyta</taxon>
        <taxon>Magnoliopsida</taxon>
        <taxon>eudicotyledons</taxon>
        <taxon>Gunneridae</taxon>
        <taxon>Pentapetalae</taxon>
        <taxon>asterids</taxon>
        <taxon>lamiids</taxon>
        <taxon>Lamiales</taxon>
        <taxon>Orobanchaceae</taxon>
        <taxon>Pedicularideae</taxon>
        <taxon>Castillejinae</taxon>
        <taxon>Castilleja</taxon>
    </lineage>
</organism>
<proteinExistence type="predicted"/>